<evidence type="ECO:0000256" key="6">
    <source>
        <dbReference type="ARBA" id="ARBA00023196"/>
    </source>
</evidence>
<dbReference type="EMBL" id="LTBC01000001">
    <property type="protein sequence ID" value="KYH33614.1"/>
    <property type="molecule type" value="Genomic_DNA"/>
</dbReference>
<dbReference type="NCBIfam" id="NF004402">
    <property type="entry name" value="PRK05758.2-2"/>
    <property type="match status" value="1"/>
</dbReference>
<dbReference type="GO" id="GO:0045259">
    <property type="term" value="C:proton-transporting ATP synthase complex"/>
    <property type="evidence" value="ECO:0007669"/>
    <property type="project" value="UniProtKB-KW"/>
</dbReference>
<dbReference type="InterPro" id="IPR026015">
    <property type="entry name" value="ATP_synth_OSCP/delta_N_sf"/>
</dbReference>
<name>A0A151B133_9FIRM</name>
<evidence type="ECO:0000256" key="2">
    <source>
        <dbReference type="ARBA" id="ARBA00022448"/>
    </source>
</evidence>
<comment type="function">
    <text evidence="8">This protein is part of the stalk that links CF(0) to CF(1). It either transmits conformational changes from CF(0) to CF(1) or is implicated in proton conduction.</text>
</comment>
<accession>A0A151B133</accession>
<evidence type="ECO:0000256" key="7">
    <source>
        <dbReference type="ARBA" id="ARBA00023310"/>
    </source>
</evidence>
<dbReference type="HAMAP" id="MF_01416">
    <property type="entry name" value="ATP_synth_delta_bact"/>
    <property type="match status" value="1"/>
</dbReference>
<dbReference type="NCBIfam" id="TIGR01145">
    <property type="entry name" value="ATP_synt_delta"/>
    <property type="match status" value="1"/>
</dbReference>
<dbReference type="SUPFAM" id="SSF47928">
    <property type="entry name" value="N-terminal domain of the delta subunit of the F1F0-ATP synthase"/>
    <property type="match status" value="1"/>
</dbReference>
<keyword evidence="7 8" id="KW-0066">ATP synthesis</keyword>
<protein>
    <recommendedName>
        <fullName evidence="8">ATP synthase subunit delta</fullName>
    </recommendedName>
    <alternativeName>
        <fullName evidence="8">ATP synthase F(1) sector subunit delta</fullName>
    </alternativeName>
    <alternativeName>
        <fullName evidence="8">F-type ATPase subunit delta</fullName>
        <shortName evidence="8">F-ATPase subunit delta</shortName>
    </alternativeName>
</protein>
<dbReference type="AlphaFoldDB" id="A0A151B133"/>
<dbReference type="PATRIC" id="fig|1122241.3.peg.347"/>
<dbReference type="OrthoDB" id="9802471at2"/>
<dbReference type="PROSITE" id="PS00389">
    <property type="entry name" value="ATPASE_DELTA"/>
    <property type="match status" value="1"/>
</dbReference>
<dbReference type="InterPro" id="IPR020781">
    <property type="entry name" value="ATPase_OSCP/d_CS"/>
</dbReference>
<dbReference type="RefSeq" id="WP_062280682.1">
    <property type="nucleotide sequence ID" value="NZ_LTBC01000001.1"/>
</dbReference>
<comment type="similarity">
    <text evidence="8">Belongs to the ATPase delta chain family.</text>
</comment>
<evidence type="ECO:0000313" key="10">
    <source>
        <dbReference type="Proteomes" id="UP000075670"/>
    </source>
</evidence>
<keyword evidence="5 8" id="KW-0472">Membrane</keyword>
<organism evidence="9 10">
    <name type="scientific">Moorella mulderi DSM 14980</name>
    <dbReference type="NCBI Taxonomy" id="1122241"/>
    <lineage>
        <taxon>Bacteria</taxon>
        <taxon>Bacillati</taxon>
        <taxon>Bacillota</taxon>
        <taxon>Clostridia</taxon>
        <taxon>Neomoorellales</taxon>
        <taxon>Neomoorellaceae</taxon>
        <taxon>Neomoorella</taxon>
    </lineage>
</organism>
<dbReference type="InterPro" id="IPR000711">
    <property type="entry name" value="ATPase_OSCP/dsu"/>
</dbReference>
<evidence type="ECO:0000256" key="3">
    <source>
        <dbReference type="ARBA" id="ARBA00022781"/>
    </source>
</evidence>
<keyword evidence="2 8" id="KW-0813">Transport</keyword>
<dbReference type="PRINTS" id="PR00125">
    <property type="entry name" value="ATPASEDELTA"/>
</dbReference>
<evidence type="ECO:0000256" key="8">
    <source>
        <dbReference type="HAMAP-Rule" id="MF_01416"/>
    </source>
</evidence>
<keyword evidence="6 8" id="KW-0139">CF(1)</keyword>
<reference evidence="9 10" key="1">
    <citation type="submission" date="2016-02" db="EMBL/GenBank/DDBJ databases">
        <title>Genome sequence of Moorella mulderi DSM 14980.</title>
        <authorList>
            <person name="Poehlein A."/>
            <person name="Daniel R."/>
        </authorList>
    </citation>
    <scope>NUCLEOTIDE SEQUENCE [LARGE SCALE GENOMIC DNA]</scope>
    <source>
        <strain evidence="9 10">DSM 14980</strain>
    </source>
</reference>
<dbReference type="Pfam" id="PF00213">
    <property type="entry name" value="OSCP"/>
    <property type="match status" value="1"/>
</dbReference>
<dbReference type="GO" id="GO:0005886">
    <property type="term" value="C:plasma membrane"/>
    <property type="evidence" value="ECO:0007669"/>
    <property type="project" value="UniProtKB-SubCell"/>
</dbReference>
<dbReference type="Proteomes" id="UP000075670">
    <property type="component" value="Unassembled WGS sequence"/>
</dbReference>
<evidence type="ECO:0000313" key="9">
    <source>
        <dbReference type="EMBL" id="KYH33614.1"/>
    </source>
</evidence>
<proteinExistence type="inferred from homology"/>
<keyword evidence="10" id="KW-1185">Reference proteome</keyword>
<comment type="subcellular location">
    <subcellularLocation>
        <location evidence="8">Cell membrane</location>
        <topology evidence="8">Peripheral membrane protein</topology>
    </subcellularLocation>
    <subcellularLocation>
        <location evidence="1">Membrane</location>
    </subcellularLocation>
</comment>
<keyword evidence="3 8" id="KW-0375">Hydrogen ion transport</keyword>
<evidence type="ECO:0000256" key="5">
    <source>
        <dbReference type="ARBA" id="ARBA00023136"/>
    </source>
</evidence>
<evidence type="ECO:0000256" key="4">
    <source>
        <dbReference type="ARBA" id="ARBA00023065"/>
    </source>
</evidence>
<keyword evidence="8" id="KW-1003">Cell membrane</keyword>
<keyword evidence="4 8" id="KW-0406">Ion transport</keyword>
<gene>
    <name evidence="8 9" type="primary">atpH</name>
    <name evidence="9" type="ORF">MOMUL_03200</name>
</gene>
<sequence>MSSQTIARRYARALFEIARQKGDTEGFAAVLEAAGRALAENPELRRVLYHQLIPVREKQRIMDTLFPDVEPLLKNFFHLVLAKGRERALPEIAAQFRRLVDRENRVLPVEVQAAAPLSEEVTAALKERLARITGQNVRLQTRVDPSLLGGMVIRLGDRVLDASLKKKLELLGEHLKGA</sequence>
<comment type="caution">
    <text evidence="9">The sequence shown here is derived from an EMBL/GenBank/DDBJ whole genome shotgun (WGS) entry which is preliminary data.</text>
</comment>
<evidence type="ECO:0000256" key="1">
    <source>
        <dbReference type="ARBA" id="ARBA00004370"/>
    </source>
</evidence>
<comment type="function">
    <text evidence="8">F(1)F(0) ATP synthase produces ATP from ADP in the presence of a proton or sodium gradient. F-type ATPases consist of two structural domains, F(1) containing the extramembraneous catalytic core and F(0) containing the membrane proton channel, linked together by a central stalk and a peripheral stalk. During catalysis, ATP synthesis in the catalytic domain of F(1) is coupled via a rotary mechanism of the central stalk subunits to proton translocation.</text>
</comment>
<dbReference type="Gene3D" id="1.10.520.20">
    <property type="entry name" value="N-terminal domain of the delta subunit of the F1F0-ATP synthase"/>
    <property type="match status" value="1"/>
</dbReference>
<dbReference type="PANTHER" id="PTHR11910">
    <property type="entry name" value="ATP SYNTHASE DELTA CHAIN"/>
    <property type="match status" value="1"/>
</dbReference>
<dbReference type="GO" id="GO:0046933">
    <property type="term" value="F:proton-transporting ATP synthase activity, rotational mechanism"/>
    <property type="evidence" value="ECO:0007669"/>
    <property type="project" value="UniProtKB-UniRule"/>
</dbReference>